<dbReference type="Proteomes" id="UP001064489">
    <property type="component" value="Chromosome 7"/>
</dbReference>
<accession>A0AAD5ILW0</accession>
<reference evidence="1" key="1">
    <citation type="journal article" date="2022" name="Plant J.">
        <title>Strategies of tolerance reflected in two North American maple genomes.</title>
        <authorList>
            <person name="McEvoy S.L."/>
            <person name="Sezen U.U."/>
            <person name="Trouern-Trend A."/>
            <person name="McMahon S.M."/>
            <person name="Schaberg P.G."/>
            <person name="Yang J."/>
            <person name="Wegrzyn J.L."/>
            <person name="Swenson N.G."/>
        </authorList>
    </citation>
    <scope>NUCLEOTIDE SEQUENCE</scope>
    <source>
        <strain evidence="1">91603</strain>
    </source>
</reference>
<keyword evidence="2" id="KW-1185">Reference proteome</keyword>
<reference evidence="1" key="2">
    <citation type="submission" date="2023-02" db="EMBL/GenBank/DDBJ databases">
        <authorList>
            <person name="Swenson N.G."/>
            <person name="Wegrzyn J.L."/>
            <person name="Mcevoy S.L."/>
        </authorList>
    </citation>
    <scope>NUCLEOTIDE SEQUENCE</scope>
    <source>
        <strain evidence="1">91603</strain>
        <tissue evidence="1">Leaf</tissue>
    </source>
</reference>
<organism evidence="1 2">
    <name type="scientific">Acer negundo</name>
    <name type="common">Box elder</name>
    <dbReference type="NCBI Taxonomy" id="4023"/>
    <lineage>
        <taxon>Eukaryota</taxon>
        <taxon>Viridiplantae</taxon>
        <taxon>Streptophyta</taxon>
        <taxon>Embryophyta</taxon>
        <taxon>Tracheophyta</taxon>
        <taxon>Spermatophyta</taxon>
        <taxon>Magnoliopsida</taxon>
        <taxon>eudicotyledons</taxon>
        <taxon>Gunneridae</taxon>
        <taxon>Pentapetalae</taxon>
        <taxon>rosids</taxon>
        <taxon>malvids</taxon>
        <taxon>Sapindales</taxon>
        <taxon>Sapindaceae</taxon>
        <taxon>Hippocastanoideae</taxon>
        <taxon>Acereae</taxon>
        <taxon>Acer</taxon>
    </lineage>
</organism>
<dbReference type="AlphaFoldDB" id="A0AAD5ILW0"/>
<dbReference type="EMBL" id="JAJSOW010000104">
    <property type="protein sequence ID" value="KAI9169630.1"/>
    <property type="molecule type" value="Genomic_DNA"/>
</dbReference>
<dbReference type="Gene3D" id="3.30.70.100">
    <property type="match status" value="1"/>
</dbReference>
<sequence>MVNKKISKSAVVHHVFPVRIIDLRFKVGENMMKVEQYIRNSSFGPYISSLTINQQTQMVTVKGKIDSFSLVIRLRKNMFANLWEIERMMKN</sequence>
<protein>
    <submittedName>
        <fullName evidence="1">Uncharacterized protein</fullName>
    </submittedName>
</protein>
<proteinExistence type="predicted"/>
<name>A0AAD5ILW0_ACENE</name>
<comment type="caution">
    <text evidence="1">The sequence shown here is derived from an EMBL/GenBank/DDBJ whole genome shotgun (WGS) entry which is preliminary data.</text>
</comment>
<evidence type="ECO:0000313" key="1">
    <source>
        <dbReference type="EMBL" id="KAI9169630.1"/>
    </source>
</evidence>
<gene>
    <name evidence="1" type="ORF">LWI28_015295</name>
</gene>
<evidence type="ECO:0000313" key="2">
    <source>
        <dbReference type="Proteomes" id="UP001064489"/>
    </source>
</evidence>